<reference evidence="5 6" key="1">
    <citation type="submission" date="2016-06" db="EMBL/GenBank/DDBJ databases">
        <title>Genome sequencing of Cryobacterium arcticum PAMC 27867.</title>
        <authorList>
            <person name="Lee J."/>
            <person name="Kim O.-S."/>
        </authorList>
    </citation>
    <scope>NUCLEOTIDE SEQUENCE [LARGE SCALE GENOMIC DNA]</scope>
    <source>
        <strain evidence="5 6">PAMC 27867</strain>
    </source>
</reference>
<sequence length="386" mass="41252">MRLLYSFPHSLDRPGIALTARQQVLGLARLGVQVELFATSIGALELPPGVTVHTTLSVGALRVPHRALGVQRAYDYHDAVVSHWLSRHGSDIDIVHAWPRGCLRTLTTARSLGIPALRESPNPHTASVIRQSELAAADAGIELPATHSHASNRDVLAREREEYAAASAVLVPSDYARDEFLAEGFPARSLLQHRYGCDLDRFPARTAVRGQRPFRAVFVGRGDPTKGLHVALEAWLIANLPNAEFLIAGALQPDYAAALADLLALPTVTTLGFVTDVSALLRSADVMLLPTWTEGSALVTLEAEASGCVPLVSTAAGALGDDGIDYLEHPVGDRAALAAQLVLMAGDAEGLARLSTHGTARRDFLSWDRAGEVLLERYSDAVGLTV</sequence>
<dbReference type="GO" id="GO:0016757">
    <property type="term" value="F:glycosyltransferase activity"/>
    <property type="evidence" value="ECO:0007669"/>
    <property type="project" value="TreeGrafter"/>
</dbReference>
<dbReference type="InterPro" id="IPR050194">
    <property type="entry name" value="Glycosyltransferase_grp1"/>
</dbReference>
<evidence type="ECO:0000256" key="1">
    <source>
        <dbReference type="ARBA" id="ARBA00021292"/>
    </source>
</evidence>
<dbReference type="Proteomes" id="UP000092582">
    <property type="component" value="Chromosome 1"/>
</dbReference>
<dbReference type="Pfam" id="PF13692">
    <property type="entry name" value="Glyco_trans_1_4"/>
    <property type="match status" value="1"/>
</dbReference>
<dbReference type="InterPro" id="IPR028098">
    <property type="entry name" value="Glyco_trans_4-like_N"/>
</dbReference>
<keyword evidence="3 5" id="KW-0808">Transferase</keyword>
<dbReference type="PANTHER" id="PTHR45947:SF3">
    <property type="entry name" value="SULFOQUINOVOSYL TRANSFERASE SQD2"/>
    <property type="match status" value="1"/>
</dbReference>
<keyword evidence="2" id="KW-0328">Glycosyltransferase</keyword>
<evidence type="ECO:0000259" key="4">
    <source>
        <dbReference type="Pfam" id="PF13579"/>
    </source>
</evidence>
<proteinExistence type="predicted"/>
<evidence type="ECO:0000256" key="3">
    <source>
        <dbReference type="ARBA" id="ARBA00022679"/>
    </source>
</evidence>
<dbReference type="SUPFAM" id="SSF53756">
    <property type="entry name" value="UDP-Glycosyltransferase/glycogen phosphorylase"/>
    <property type="match status" value="1"/>
</dbReference>
<feature type="domain" description="Glycosyltransferase subfamily 4-like N-terminal" evidence="4">
    <location>
        <begin position="15"/>
        <end position="190"/>
    </location>
</feature>
<dbReference type="CDD" id="cd03801">
    <property type="entry name" value="GT4_PimA-like"/>
    <property type="match status" value="1"/>
</dbReference>
<evidence type="ECO:0000256" key="2">
    <source>
        <dbReference type="ARBA" id="ARBA00022676"/>
    </source>
</evidence>
<keyword evidence="6" id="KW-1185">Reference proteome</keyword>
<dbReference type="EMBL" id="CP016282">
    <property type="protein sequence ID" value="ANP74093.1"/>
    <property type="molecule type" value="Genomic_DNA"/>
</dbReference>
<evidence type="ECO:0000313" key="6">
    <source>
        <dbReference type="Proteomes" id="UP000092582"/>
    </source>
</evidence>
<protein>
    <recommendedName>
        <fullName evidence="1">D-inositol 3-phosphate glycosyltransferase</fullName>
    </recommendedName>
</protein>
<dbReference type="Gene3D" id="3.40.50.2000">
    <property type="entry name" value="Glycogen Phosphorylase B"/>
    <property type="match status" value="2"/>
</dbReference>
<gene>
    <name evidence="5" type="ORF">PA27867_3163</name>
</gene>
<dbReference type="KEGG" id="cart:PA27867_3163"/>
<dbReference type="PANTHER" id="PTHR45947">
    <property type="entry name" value="SULFOQUINOVOSYL TRANSFERASE SQD2"/>
    <property type="match status" value="1"/>
</dbReference>
<accession>A0A1B1BNZ9</accession>
<name>A0A1B1BNZ9_9MICO</name>
<dbReference type="STRING" id="670052.PA27867_3163"/>
<organism evidence="5 6">
    <name type="scientific">Cryobacterium arcticum</name>
    <dbReference type="NCBI Taxonomy" id="670052"/>
    <lineage>
        <taxon>Bacteria</taxon>
        <taxon>Bacillati</taxon>
        <taxon>Actinomycetota</taxon>
        <taxon>Actinomycetes</taxon>
        <taxon>Micrococcales</taxon>
        <taxon>Microbacteriaceae</taxon>
        <taxon>Cryobacterium</taxon>
    </lineage>
</organism>
<dbReference type="Pfam" id="PF13579">
    <property type="entry name" value="Glyco_trans_4_4"/>
    <property type="match status" value="1"/>
</dbReference>
<dbReference type="AlphaFoldDB" id="A0A1B1BNZ9"/>
<evidence type="ECO:0000313" key="5">
    <source>
        <dbReference type="EMBL" id="ANP74093.1"/>
    </source>
</evidence>